<proteinExistence type="predicted"/>
<evidence type="ECO:0000256" key="2">
    <source>
        <dbReference type="SAM" id="Phobius"/>
    </source>
</evidence>
<evidence type="ECO:0000313" key="5">
    <source>
        <dbReference type="Proteomes" id="UP000223913"/>
    </source>
</evidence>
<keyword evidence="2" id="KW-0472">Membrane</keyword>
<protein>
    <recommendedName>
        <fullName evidence="3">CBM-cenC domain-containing protein</fullName>
    </recommendedName>
</protein>
<keyword evidence="1" id="KW-0378">Hydrolase</keyword>
<dbReference type="NCBIfam" id="TIGR04131">
    <property type="entry name" value="Bac_Flav_CTERM"/>
    <property type="match status" value="1"/>
</dbReference>
<dbReference type="InterPro" id="IPR026341">
    <property type="entry name" value="T9SS_type_B"/>
</dbReference>
<feature type="transmembrane region" description="Helical" evidence="2">
    <location>
        <begin position="41"/>
        <end position="59"/>
    </location>
</feature>
<feature type="domain" description="CBM-cenC" evidence="3">
    <location>
        <begin position="206"/>
        <end position="285"/>
    </location>
</feature>
<keyword evidence="2" id="KW-1133">Transmembrane helix</keyword>
<dbReference type="OrthoDB" id="1652165at2"/>
<dbReference type="Pfam" id="PF13573">
    <property type="entry name" value="SprB"/>
    <property type="match status" value="1"/>
</dbReference>
<evidence type="ECO:0000313" key="4">
    <source>
        <dbReference type="EMBL" id="PHN07506.1"/>
    </source>
</evidence>
<sequence>MENQLAFSVSPKPVGGSRRGFNMKMQNQGQQTQLLMVRSRVISMIIGVIFLVFGTPAWLGAQAGCDVTVDAGADQTFCEGGQTVNLNALVTGDFLDLSWAPVSGIVNPNLAVTQATVDTTITYTITVRSRSSVDLITNGDFSQGDTGFTSDYVYGTGGSSGLLTAEGQYAIDDNAGDVHNRFAACTDHTTGNGQMMIVNASGMEDNFWCQTVTVNQGTSYDFSAWVTSVNDQNPARLQFSIGGELLGSQFNASTNLCTWDEFSAQWTAPTSSDVEICVVNVNLTPAGNDFAIDDIAFRELCETTDTITFTVLDLNTTWNNPGPLCQNDEIILLDELLSPETTPGGTWTLDGQTVASLDPSKTDAGQYTLRYSITEGSCQESDEQMVEVLDAPYAGAPGPSLRFCEGSDVVLILQDELQGEDAGGIWTETSLGGGSANSFDPNTSELRVSSLTAGNYSFNYAVGSNSACGVSENEVRVVIDPPPAVDLGDDRSFKCDETELVLGAGITPNPNYSYSWTDQSGATLGTDPQLTVNTAGTYRLVVSDNTASCQGEDEVMISDVINNTINATISALDASCFDTNDGSIIIEGTDGGTAPYLYALNDNPFSSNPQFGNLAPGNYRVTIMDAAGCNEEFDVVIDAPGQLQVMIITDDPTVNLGDSIQLEAVINNPVAEIKWTPEPNCTDCTLVTVRPTRSTTYFVEVTDVNGCKATDRLTLQVKQNIDLYVPNAFSPNEDGVNDRFFINAGEGIRIRQMQVVDRWGTVVFQKKDFSPNDPGAGWDGYYRGTRIPSSVVVYSLELELPNGEEYIQSGEIAVIY</sequence>
<dbReference type="Proteomes" id="UP000223913">
    <property type="component" value="Unassembled WGS sequence"/>
</dbReference>
<organism evidence="4 5">
    <name type="scientific">Flavilitoribacter nigricans (strain ATCC 23147 / DSM 23189 / NBRC 102662 / NCIMB 1420 / SS-2)</name>
    <name type="common">Lewinella nigricans</name>
    <dbReference type="NCBI Taxonomy" id="1122177"/>
    <lineage>
        <taxon>Bacteria</taxon>
        <taxon>Pseudomonadati</taxon>
        <taxon>Bacteroidota</taxon>
        <taxon>Saprospiria</taxon>
        <taxon>Saprospirales</taxon>
        <taxon>Lewinellaceae</taxon>
        <taxon>Flavilitoribacter</taxon>
    </lineage>
</organism>
<dbReference type="InterPro" id="IPR025667">
    <property type="entry name" value="SprB_repeat"/>
</dbReference>
<dbReference type="AlphaFoldDB" id="A0A2D0NGJ3"/>
<dbReference type="Pfam" id="PF13585">
    <property type="entry name" value="CHU_C"/>
    <property type="match status" value="1"/>
</dbReference>
<comment type="caution">
    <text evidence="4">The sequence shown here is derived from an EMBL/GenBank/DDBJ whole genome shotgun (WGS) entry which is preliminary data.</text>
</comment>
<accession>A0A2D0NGJ3</accession>
<reference evidence="4 5" key="1">
    <citation type="submission" date="2017-10" db="EMBL/GenBank/DDBJ databases">
        <title>The draft genome sequence of Lewinella nigricans NBRC 102662.</title>
        <authorList>
            <person name="Wang K."/>
        </authorList>
    </citation>
    <scope>NUCLEOTIDE SEQUENCE [LARGE SCALE GENOMIC DNA]</scope>
    <source>
        <strain evidence="4 5">NBRC 102662</strain>
    </source>
</reference>
<keyword evidence="5" id="KW-1185">Reference proteome</keyword>
<evidence type="ECO:0000256" key="1">
    <source>
        <dbReference type="ARBA" id="ARBA00022801"/>
    </source>
</evidence>
<gene>
    <name evidence="4" type="ORF">CRP01_05235</name>
</gene>
<evidence type="ECO:0000259" key="3">
    <source>
        <dbReference type="Pfam" id="PF02018"/>
    </source>
</evidence>
<dbReference type="GO" id="GO:0016798">
    <property type="term" value="F:hydrolase activity, acting on glycosyl bonds"/>
    <property type="evidence" value="ECO:0007669"/>
    <property type="project" value="InterPro"/>
</dbReference>
<dbReference type="Gene3D" id="2.60.120.260">
    <property type="entry name" value="Galactose-binding domain-like"/>
    <property type="match status" value="1"/>
</dbReference>
<dbReference type="EMBL" id="PDUD01000009">
    <property type="protein sequence ID" value="PHN07506.1"/>
    <property type="molecule type" value="Genomic_DNA"/>
</dbReference>
<name>A0A2D0NGJ3_FLAN2</name>
<dbReference type="InterPro" id="IPR003305">
    <property type="entry name" value="CenC_carb-bd"/>
</dbReference>
<keyword evidence="2" id="KW-0812">Transmembrane</keyword>
<dbReference type="Pfam" id="PF02018">
    <property type="entry name" value="CBM_4_9"/>
    <property type="match status" value="1"/>
</dbReference>